<organism evidence="7">
    <name type="scientific">Accumulibacter regalis</name>
    <dbReference type="NCBI Taxonomy" id="522306"/>
    <lineage>
        <taxon>Bacteria</taxon>
        <taxon>Pseudomonadati</taxon>
        <taxon>Pseudomonadota</taxon>
        <taxon>Betaproteobacteria</taxon>
        <taxon>Candidatus Accumulibacter</taxon>
    </lineage>
</organism>
<dbReference type="PROSITE" id="PS51352">
    <property type="entry name" value="THIOREDOXIN_2"/>
    <property type="match status" value="1"/>
</dbReference>
<keyword evidence="2" id="KW-0201">Cytochrome c-type biogenesis</keyword>
<dbReference type="GO" id="GO:0015036">
    <property type="term" value="F:disulfide oxidoreductase activity"/>
    <property type="evidence" value="ECO:0007669"/>
    <property type="project" value="UniProtKB-ARBA"/>
</dbReference>
<dbReference type="PANTHER" id="PTHR42852">
    <property type="entry name" value="THIOL:DISULFIDE INTERCHANGE PROTEIN DSBE"/>
    <property type="match status" value="1"/>
</dbReference>
<comment type="subcellular location">
    <subcellularLocation>
        <location evidence="1">Cell envelope</location>
    </subcellularLocation>
</comment>
<evidence type="ECO:0000256" key="1">
    <source>
        <dbReference type="ARBA" id="ARBA00004196"/>
    </source>
</evidence>
<dbReference type="GO" id="GO:0030313">
    <property type="term" value="C:cell envelope"/>
    <property type="evidence" value="ECO:0007669"/>
    <property type="project" value="UniProtKB-SubCell"/>
</dbReference>
<accession>C7RJ58</accession>
<evidence type="ECO:0000256" key="4">
    <source>
        <dbReference type="ARBA" id="ARBA00023284"/>
    </source>
</evidence>
<name>C7RJ58_ACCRE</name>
<dbReference type="GO" id="GO:0017004">
    <property type="term" value="P:cytochrome complex assembly"/>
    <property type="evidence" value="ECO:0007669"/>
    <property type="project" value="UniProtKB-KW"/>
</dbReference>
<evidence type="ECO:0000259" key="6">
    <source>
        <dbReference type="PROSITE" id="PS51352"/>
    </source>
</evidence>
<keyword evidence="4" id="KW-0676">Redox-active center</keyword>
<dbReference type="InterPro" id="IPR013740">
    <property type="entry name" value="Redoxin"/>
</dbReference>
<proteinExistence type="predicted"/>
<dbReference type="PANTHER" id="PTHR42852:SF6">
    <property type="entry name" value="THIOL:DISULFIDE INTERCHANGE PROTEIN DSBE"/>
    <property type="match status" value="1"/>
</dbReference>
<feature type="signal peptide" evidence="5">
    <location>
        <begin position="1"/>
        <end position="18"/>
    </location>
</feature>
<evidence type="ECO:0000256" key="3">
    <source>
        <dbReference type="ARBA" id="ARBA00023157"/>
    </source>
</evidence>
<gene>
    <name evidence="7" type="ordered locus">CAP2UW1_3409</name>
</gene>
<evidence type="ECO:0000313" key="7">
    <source>
        <dbReference type="EMBL" id="ACV36669.1"/>
    </source>
</evidence>
<dbReference type="SUPFAM" id="SSF52833">
    <property type="entry name" value="Thioredoxin-like"/>
    <property type="match status" value="1"/>
</dbReference>
<dbReference type="HOGENOM" id="CLU_042529_11_1_4"/>
<dbReference type="InterPro" id="IPR017937">
    <property type="entry name" value="Thioredoxin_CS"/>
</dbReference>
<dbReference type="KEGG" id="app:CAP2UW1_3409"/>
<reference evidence="7" key="1">
    <citation type="submission" date="2009-08" db="EMBL/GenBank/DDBJ databases">
        <authorList>
            <consortium name="US DOE Joint Genome Institute"/>
            <person name="Lucas S."/>
            <person name="Copeland A."/>
            <person name="Lapidus A."/>
            <person name="Glavina del Rio T."/>
            <person name="Dalin E."/>
            <person name="Tice H."/>
            <person name="Bruce D."/>
            <person name="Barry K."/>
            <person name="Pitluck S."/>
            <person name="Lowry S."/>
            <person name="Larimer F."/>
            <person name="Land M."/>
            <person name="Hauser L."/>
            <person name="Kyrpides N."/>
            <person name="Ivanova N."/>
            <person name="McMahon K.D."/>
            <person name="Hugenholtz P."/>
        </authorList>
    </citation>
    <scope>NUCLEOTIDE SEQUENCE</scope>
    <source>
        <strain evidence="7">UW-1</strain>
    </source>
</reference>
<reference evidence="7" key="2">
    <citation type="submission" date="2009-09" db="EMBL/GenBank/DDBJ databases">
        <title>Complete sequence of chromosome of Candidatus Accumulibacter phosphatis clade IIA str. UW-1.</title>
        <authorList>
            <consortium name="US DOE Joint Genome Institute"/>
            <person name="Martin H.G."/>
            <person name="Ivanova N."/>
            <person name="Kunin V."/>
            <person name="Warnecke F."/>
            <person name="Barry K."/>
            <person name="He S."/>
            <person name="Salamov A."/>
            <person name="Szeto E."/>
            <person name="Dalin E."/>
            <person name="Pangilinan J.L."/>
            <person name="Lapidus A."/>
            <person name="Lowry S."/>
            <person name="Kyrpides N.C."/>
            <person name="McMahon K.D."/>
            <person name="Hugenholtz P."/>
        </authorList>
    </citation>
    <scope>NUCLEOTIDE SEQUENCE [LARGE SCALE GENOMIC DNA]</scope>
    <source>
        <strain evidence="7">UW-1</strain>
    </source>
</reference>
<dbReference type="CDD" id="cd02966">
    <property type="entry name" value="TlpA_like_family"/>
    <property type="match status" value="1"/>
</dbReference>
<dbReference type="OrthoDB" id="9811352at2"/>
<dbReference type="Gene3D" id="3.40.30.10">
    <property type="entry name" value="Glutaredoxin"/>
    <property type="match status" value="1"/>
</dbReference>
<keyword evidence="5" id="KW-0732">Signal</keyword>
<feature type="chain" id="PRO_5002983569" evidence="5">
    <location>
        <begin position="19"/>
        <end position="166"/>
    </location>
</feature>
<evidence type="ECO:0000256" key="2">
    <source>
        <dbReference type="ARBA" id="ARBA00022748"/>
    </source>
</evidence>
<dbReference type="AlphaFoldDB" id="C7RJ58"/>
<feature type="domain" description="Thioredoxin" evidence="6">
    <location>
        <begin position="20"/>
        <end position="166"/>
    </location>
</feature>
<dbReference type="InterPro" id="IPR013766">
    <property type="entry name" value="Thioredoxin_domain"/>
</dbReference>
<protein>
    <submittedName>
        <fullName evidence="7">Alkyl hydroperoxide reductase/ Thiol specific antioxidant/ Mal allergen</fullName>
    </submittedName>
</protein>
<evidence type="ECO:0000256" key="5">
    <source>
        <dbReference type="SAM" id="SignalP"/>
    </source>
</evidence>
<dbReference type="EMBL" id="CP001715">
    <property type="protein sequence ID" value="ACV36669.1"/>
    <property type="molecule type" value="Genomic_DNA"/>
</dbReference>
<dbReference type="Pfam" id="PF08534">
    <property type="entry name" value="Redoxin"/>
    <property type="match status" value="1"/>
</dbReference>
<dbReference type="eggNOG" id="COG0526">
    <property type="taxonomic scope" value="Bacteria"/>
</dbReference>
<dbReference type="InterPro" id="IPR036249">
    <property type="entry name" value="Thioredoxin-like_sf"/>
</dbReference>
<dbReference type="STRING" id="522306.CAP2UW1_3409"/>
<keyword evidence="3" id="KW-1015">Disulfide bond</keyword>
<dbReference type="PROSITE" id="PS00194">
    <property type="entry name" value="THIOREDOXIN_1"/>
    <property type="match status" value="1"/>
</dbReference>
<dbReference type="InterPro" id="IPR050553">
    <property type="entry name" value="Thioredoxin_ResA/DsbE_sf"/>
</dbReference>
<sequence precursor="true">MKRLLVALLFALPGATGAADGLASAAPLFALTLNSADGQSVALGSLKGKPLLVNFWARWCLPCRREIPDLAAVHARYRGRGLVIVGIAVEDDANRDSVREFATAYELNYTSLIGGMPASIDLMQTLGNGKSGLPFTVVIDRGGRIRSSKLGAMSQAEMVAAIQSVL</sequence>